<comment type="caution">
    <text evidence="3">The sequence shown here is derived from an EMBL/GenBank/DDBJ whole genome shotgun (WGS) entry which is preliminary data.</text>
</comment>
<protein>
    <submittedName>
        <fullName evidence="3">AAA family ATPase</fullName>
    </submittedName>
</protein>
<keyword evidence="1" id="KW-0547">Nucleotide-binding</keyword>
<dbReference type="Proteomes" id="UP000553209">
    <property type="component" value="Unassembled WGS sequence"/>
</dbReference>
<evidence type="ECO:0000256" key="1">
    <source>
        <dbReference type="ARBA" id="ARBA00022741"/>
    </source>
</evidence>
<dbReference type="SUPFAM" id="SSF109604">
    <property type="entry name" value="HD-domain/PDEase-like"/>
    <property type="match status" value="1"/>
</dbReference>
<evidence type="ECO:0000313" key="3">
    <source>
        <dbReference type="EMBL" id="NKZ00361.1"/>
    </source>
</evidence>
<evidence type="ECO:0000313" key="4">
    <source>
        <dbReference type="Proteomes" id="UP000553209"/>
    </source>
</evidence>
<dbReference type="InterPro" id="IPR050124">
    <property type="entry name" value="tRNA_CCA-adding_enzyme"/>
</dbReference>
<dbReference type="InterPro" id="IPR003607">
    <property type="entry name" value="HD/PDEase_dom"/>
</dbReference>
<dbReference type="Pfam" id="PF01966">
    <property type="entry name" value="HD"/>
    <property type="match status" value="1"/>
</dbReference>
<dbReference type="PANTHER" id="PTHR47545">
    <property type="entry name" value="MULTIFUNCTIONAL CCA PROTEIN"/>
    <property type="match status" value="1"/>
</dbReference>
<accession>A0A7X6RRV2</accession>
<dbReference type="EMBL" id="JAAXPG010000023">
    <property type="protein sequence ID" value="NKZ00361.1"/>
    <property type="molecule type" value="Genomic_DNA"/>
</dbReference>
<feature type="domain" description="HD" evidence="2">
    <location>
        <begin position="51"/>
        <end position="149"/>
    </location>
</feature>
<proteinExistence type="predicted"/>
<dbReference type="Gene3D" id="1.10.3090.10">
    <property type="entry name" value="cca-adding enzyme, domain 2"/>
    <property type="match status" value="1"/>
</dbReference>
<dbReference type="PANTHER" id="PTHR47545:SF1">
    <property type="entry name" value="MULTIFUNCTIONAL CCA PROTEIN"/>
    <property type="match status" value="1"/>
</dbReference>
<reference evidence="3 4" key="1">
    <citation type="submission" date="2020-04" db="EMBL/GenBank/DDBJ databases">
        <title>MicrobeNet Type strains.</title>
        <authorList>
            <person name="Nicholson A.C."/>
        </authorList>
    </citation>
    <scope>NUCLEOTIDE SEQUENCE [LARGE SCALE GENOMIC DNA]</scope>
    <source>
        <strain evidence="3 4">ATCC 23612</strain>
    </source>
</reference>
<gene>
    <name evidence="3" type="ORF">HGB44_22190</name>
</gene>
<keyword evidence="4" id="KW-1185">Reference proteome</keyword>
<dbReference type="AlphaFoldDB" id="A0A7X6RRV2"/>
<dbReference type="InterPro" id="IPR027417">
    <property type="entry name" value="P-loop_NTPase"/>
</dbReference>
<dbReference type="SUPFAM" id="SSF52540">
    <property type="entry name" value="P-loop containing nucleoside triphosphate hydrolases"/>
    <property type="match status" value="1"/>
</dbReference>
<dbReference type="RefSeq" id="WP_061081646.1">
    <property type="nucleotide sequence ID" value="NZ_JAAXPG010000023.1"/>
</dbReference>
<dbReference type="Pfam" id="PF13671">
    <property type="entry name" value="AAA_33"/>
    <property type="match status" value="1"/>
</dbReference>
<dbReference type="CDD" id="cd00077">
    <property type="entry name" value="HDc"/>
    <property type="match status" value="1"/>
</dbReference>
<organism evidence="3 4">
    <name type="scientific">Nocardiopsis alborubida</name>
    <dbReference type="NCBI Taxonomy" id="146802"/>
    <lineage>
        <taxon>Bacteria</taxon>
        <taxon>Bacillati</taxon>
        <taxon>Actinomycetota</taxon>
        <taxon>Actinomycetes</taxon>
        <taxon>Streptosporangiales</taxon>
        <taxon>Nocardiopsidaceae</taxon>
        <taxon>Nocardiopsis</taxon>
    </lineage>
</organism>
<dbReference type="Gene3D" id="3.40.50.300">
    <property type="entry name" value="P-loop containing nucleotide triphosphate hydrolases"/>
    <property type="match status" value="1"/>
</dbReference>
<dbReference type="GO" id="GO:0000166">
    <property type="term" value="F:nucleotide binding"/>
    <property type="evidence" value="ECO:0007669"/>
    <property type="project" value="UniProtKB-KW"/>
</dbReference>
<name>A0A7X6RRV2_9ACTN</name>
<dbReference type="InterPro" id="IPR006674">
    <property type="entry name" value="HD_domain"/>
</dbReference>
<sequence length="384" mass="43453">MRVFAELCPAPPRWELDWARVREALPWVRDLAGVEQDPVHHAEGDVETHTRMACEALAGLPAWRARPAEDRARLFAAVLLHDVAKPLCTRREEDGRVTAHGHSRRGDLLARRLLWEAAAGPGAAAPPLEAVRWREHVAALVRHHQVPFWALERPDLRRIAFRVSLVARNDDLVLLATADILGRRCGDTAEVLENVGLYGEYCREQRCLDRPREFPSDHARFWFFRKPDRDPDYAAHDDTRMTVTVMSGLPGSGKDTWIARERPGVPVVSLDALRAELGVRPTADQRPVAAAAYARAREHLRAGRSFVWNATNVSRSLRDQCVDLAAAYRARVEIVSVEAPPRVLRDRLDRRRAPVPAAAVERLVRRWECPDPTEAHRLVRWTSA</sequence>
<evidence type="ECO:0000259" key="2">
    <source>
        <dbReference type="Pfam" id="PF01966"/>
    </source>
</evidence>